<keyword evidence="2" id="KW-1185">Reference proteome</keyword>
<gene>
    <name evidence="1" type="ORF">L1987_29744</name>
</gene>
<comment type="caution">
    <text evidence="1">The sequence shown here is derived from an EMBL/GenBank/DDBJ whole genome shotgun (WGS) entry which is preliminary data.</text>
</comment>
<reference evidence="2" key="1">
    <citation type="journal article" date="2022" name="Mol. Ecol. Resour.">
        <title>The genomes of chicory, endive, great burdock and yacon provide insights into Asteraceae palaeo-polyploidization history and plant inulin production.</title>
        <authorList>
            <person name="Fan W."/>
            <person name="Wang S."/>
            <person name="Wang H."/>
            <person name="Wang A."/>
            <person name="Jiang F."/>
            <person name="Liu H."/>
            <person name="Zhao H."/>
            <person name="Xu D."/>
            <person name="Zhang Y."/>
        </authorList>
    </citation>
    <scope>NUCLEOTIDE SEQUENCE [LARGE SCALE GENOMIC DNA]</scope>
    <source>
        <strain evidence="2">cv. Yunnan</strain>
    </source>
</reference>
<proteinExistence type="predicted"/>
<dbReference type="Proteomes" id="UP001056120">
    <property type="component" value="Linkage Group LG10"/>
</dbReference>
<reference evidence="1 2" key="2">
    <citation type="journal article" date="2022" name="Mol. Ecol. Resour.">
        <title>The genomes of chicory, endive, great burdock and yacon provide insights into Asteraceae paleo-polyploidization history and plant inulin production.</title>
        <authorList>
            <person name="Fan W."/>
            <person name="Wang S."/>
            <person name="Wang H."/>
            <person name="Wang A."/>
            <person name="Jiang F."/>
            <person name="Liu H."/>
            <person name="Zhao H."/>
            <person name="Xu D."/>
            <person name="Zhang Y."/>
        </authorList>
    </citation>
    <scope>NUCLEOTIDE SEQUENCE [LARGE SCALE GENOMIC DNA]</scope>
    <source>
        <strain evidence="2">cv. Yunnan</strain>
        <tissue evidence="1">Leaves</tissue>
    </source>
</reference>
<dbReference type="EMBL" id="CM042027">
    <property type="protein sequence ID" value="KAI3801635.1"/>
    <property type="molecule type" value="Genomic_DNA"/>
</dbReference>
<accession>A0ACB9I2N4</accession>
<evidence type="ECO:0000313" key="1">
    <source>
        <dbReference type="EMBL" id="KAI3801635.1"/>
    </source>
</evidence>
<name>A0ACB9I2N4_9ASTR</name>
<organism evidence="1 2">
    <name type="scientific">Smallanthus sonchifolius</name>
    <dbReference type="NCBI Taxonomy" id="185202"/>
    <lineage>
        <taxon>Eukaryota</taxon>
        <taxon>Viridiplantae</taxon>
        <taxon>Streptophyta</taxon>
        <taxon>Embryophyta</taxon>
        <taxon>Tracheophyta</taxon>
        <taxon>Spermatophyta</taxon>
        <taxon>Magnoliopsida</taxon>
        <taxon>eudicotyledons</taxon>
        <taxon>Gunneridae</taxon>
        <taxon>Pentapetalae</taxon>
        <taxon>asterids</taxon>
        <taxon>campanulids</taxon>
        <taxon>Asterales</taxon>
        <taxon>Asteraceae</taxon>
        <taxon>Asteroideae</taxon>
        <taxon>Heliantheae alliance</taxon>
        <taxon>Millerieae</taxon>
        <taxon>Smallanthus</taxon>
    </lineage>
</organism>
<protein>
    <submittedName>
        <fullName evidence="1">Uncharacterized protein</fullName>
    </submittedName>
</protein>
<sequence>MKSATNQTNIASGVPITQIYKQFQNDNRSVKTTQPNPPNPNFLSTKPVESTALSLQRINHVHSSNSFPASMLRVGYGVANNIFEKDLQNASCFLVD</sequence>
<evidence type="ECO:0000313" key="2">
    <source>
        <dbReference type="Proteomes" id="UP001056120"/>
    </source>
</evidence>